<reference evidence="2" key="1">
    <citation type="submission" date="2018-04" db="EMBL/GenBank/DDBJ databases">
        <authorList>
            <person name="Cornet L."/>
        </authorList>
    </citation>
    <scope>NUCLEOTIDE SEQUENCE [LARGE SCALE GENOMIC DNA]</scope>
</reference>
<dbReference type="Proteomes" id="UP000249354">
    <property type="component" value="Unassembled WGS sequence"/>
</dbReference>
<dbReference type="AlphaFoldDB" id="A0A2W4VYP2"/>
<reference evidence="1 2" key="2">
    <citation type="submission" date="2018-06" db="EMBL/GenBank/DDBJ databases">
        <title>Metagenomic assembly of (sub)arctic Cyanobacteria and their associated microbiome from non-axenic cultures.</title>
        <authorList>
            <person name="Baurain D."/>
        </authorList>
    </citation>
    <scope>NUCLEOTIDE SEQUENCE [LARGE SCALE GENOMIC DNA]</scope>
    <source>
        <strain evidence="1">ULC129bin1</strain>
    </source>
</reference>
<sequence>MTDSIALAVDYLQHRGEKPDPQAVVSALLAAEKQSKQEKRQYHYSDLLGNWRLGFVSGTQTVRSGSQSRPMKKPGKGRFLPSLVKVEIAYSLRTPTDSAEFANSLETKPNVRLNKVSNTVAIGSIQLCLSGPTRFWPKPNALAFDFTNVALSLGNWTPYTREIRGGKDSSQKFSEYSLKDQAFFSFFLVESACIAARGKGGGLALWTRSSS</sequence>
<proteinExistence type="predicted"/>
<evidence type="ECO:0000313" key="2">
    <source>
        <dbReference type="Proteomes" id="UP000249354"/>
    </source>
</evidence>
<evidence type="ECO:0000313" key="1">
    <source>
        <dbReference type="EMBL" id="PZO11928.1"/>
    </source>
</evidence>
<dbReference type="EMBL" id="QBMC01000165">
    <property type="protein sequence ID" value="PZO11928.1"/>
    <property type="molecule type" value="Genomic_DNA"/>
</dbReference>
<organism evidence="1 2">
    <name type="scientific">Leptolyngbya foveolarum</name>
    <dbReference type="NCBI Taxonomy" id="47253"/>
    <lineage>
        <taxon>Bacteria</taxon>
        <taxon>Bacillati</taxon>
        <taxon>Cyanobacteriota</taxon>
        <taxon>Cyanophyceae</taxon>
        <taxon>Leptolyngbyales</taxon>
        <taxon>Leptolyngbyaceae</taxon>
        <taxon>Leptolyngbya group</taxon>
        <taxon>Leptolyngbya</taxon>
    </lineage>
</organism>
<dbReference type="PANTHER" id="PTHR35690">
    <property type="entry name" value="OS01G0363500 PROTEIN"/>
    <property type="match status" value="1"/>
</dbReference>
<protein>
    <recommendedName>
        <fullName evidence="3">Plastid lipid-associated protein/fibrillin conserved domain-containing protein</fullName>
    </recommendedName>
</protein>
<name>A0A2W4VYP2_9CYAN</name>
<accession>A0A2W4VYP2</accession>
<dbReference type="PANTHER" id="PTHR35690:SF1">
    <property type="entry name" value="OS01G0363500 PROTEIN"/>
    <property type="match status" value="1"/>
</dbReference>
<evidence type="ECO:0008006" key="3">
    <source>
        <dbReference type="Google" id="ProtNLM"/>
    </source>
</evidence>
<comment type="caution">
    <text evidence="1">The sequence shown here is derived from an EMBL/GenBank/DDBJ whole genome shotgun (WGS) entry which is preliminary data.</text>
</comment>
<gene>
    <name evidence="1" type="ORF">DCF25_18520</name>
</gene>